<dbReference type="OrthoDB" id="125347at2759"/>
<reference evidence="1" key="1">
    <citation type="journal article" date="2023" name="DNA Res.">
        <title>Chromosome-level genome assembly of Phrynocephalus forsythii using third-generation DNA sequencing and Hi-C analysis.</title>
        <authorList>
            <person name="Qi Y."/>
            <person name="Zhao W."/>
            <person name="Zhao Y."/>
            <person name="Niu C."/>
            <person name="Cao S."/>
            <person name="Zhang Y."/>
        </authorList>
    </citation>
    <scope>NUCLEOTIDE SEQUENCE</scope>
    <source>
        <tissue evidence="1">Muscle</tissue>
    </source>
</reference>
<sequence length="112" mass="13112">MHVTNLAKKYGKDVFTIGTILKDKEKNIYVMNITKNWPAIMDEVERLLLLWIHEKSMQMLKRAFITQEEAIMSGHKPMKDCLTLLFCANTSGDLKLLMVYHSENLRAFKKHK</sequence>
<dbReference type="AlphaFoldDB" id="A0A9Q0XZJ5"/>
<accession>A0A9Q0XZJ5</accession>
<keyword evidence="2" id="KW-1185">Reference proteome</keyword>
<evidence type="ECO:0000313" key="2">
    <source>
        <dbReference type="Proteomes" id="UP001142489"/>
    </source>
</evidence>
<evidence type="ECO:0000313" key="1">
    <source>
        <dbReference type="EMBL" id="KAJ7332378.1"/>
    </source>
</evidence>
<comment type="caution">
    <text evidence="1">The sequence shown here is derived from an EMBL/GenBank/DDBJ whole genome shotgun (WGS) entry which is preliminary data.</text>
</comment>
<dbReference type="EMBL" id="JAPFRF010000005">
    <property type="protein sequence ID" value="KAJ7332378.1"/>
    <property type="molecule type" value="Genomic_DNA"/>
</dbReference>
<protein>
    <submittedName>
        <fullName evidence="1">Uncharacterized protein</fullName>
    </submittedName>
</protein>
<dbReference type="Proteomes" id="UP001142489">
    <property type="component" value="Unassembled WGS sequence"/>
</dbReference>
<gene>
    <name evidence="1" type="ORF">JRQ81_014558</name>
</gene>
<name>A0A9Q0XZJ5_9SAUR</name>
<proteinExistence type="predicted"/>
<feature type="non-terminal residue" evidence="1">
    <location>
        <position position="112"/>
    </location>
</feature>
<organism evidence="1 2">
    <name type="scientific">Phrynocephalus forsythii</name>
    <dbReference type="NCBI Taxonomy" id="171643"/>
    <lineage>
        <taxon>Eukaryota</taxon>
        <taxon>Metazoa</taxon>
        <taxon>Chordata</taxon>
        <taxon>Craniata</taxon>
        <taxon>Vertebrata</taxon>
        <taxon>Euteleostomi</taxon>
        <taxon>Lepidosauria</taxon>
        <taxon>Squamata</taxon>
        <taxon>Bifurcata</taxon>
        <taxon>Unidentata</taxon>
        <taxon>Episquamata</taxon>
        <taxon>Toxicofera</taxon>
        <taxon>Iguania</taxon>
        <taxon>Acrodonta</taxon>
        <taxon>Agamidae</taxon>
        <taxon>Agaminae</taxon>
        <taxon>Phrynocephalus</taxon>
    </lineage>
</organism>